<reference evidence="2" key="1">
    <citation type="submission" date="2020-05" db="EMBL/GenBank/DDBJ databases">
        <authorList>
            <person name="Chiriac C."/>
            <person name="Salcher M."/>
            <person name="Ghai R."/>
            <person name="Kavagutti S V."/>
        </authorList>
    </citation>
    <scope>NUCLEOTIDE SEQUENCE</scope>
</reference>
<dbReference type="SUPFAM" id="SSF52540">
    <property type="entry name" value="P-loop containing nucleoside triphosphate hydrolases"/>
    <property type="match status" value="1"/>
</dbReference>
<dbReference type="Gene3D" id="3.40.50.300">
    <property type="entry name" value="P-loop containing nucleotide triphosphate hydrolases"/>
    <property type="match status" value="1"/>
</dbReference>
<dbReference type="PANTHER" id="PTHR11669">
    <property type="entry name" value="REPLICATION FACTOR C / DNA POLYMERASE III GAMMA-TAU SUBUNIT"/>
    <property type="match status" value="1"/>
</dbReference>
<feature type="domain" description="AAA+ ATPase" evidence="1">
    <location>
        <begin position="36"/>
        <end position="179"/>
    </location>
</feature>
<proteinExistence type="predicted"/>
<protein>
    <submittedName>
        <fullName evidence="2">Unannotated protein</fullName>
    </submittedName>
</protein>
<evidence type="ECO:0000259" key="1">
    <source>
        <dbReference type="SMART" id="SM00382"/>
    </source>
</evidence>
<dbReference type="Pfam" id="PF13177">
    <property type="entry name" value="DNA_pol3_delta2"/>
    <property type="match status" value="1"/>
</dbReference>
<dbReference type="SMART" id="SM00382">
    <property type="entry name" value="AAA"/>
    <property type="match status" value="1"/>
</dbReference>
<dbReference type="EMBL" id="CAEZSO010000143">
    <property type="protein sequence ID" value="CAB4546666.1"/>
    <property type="molecule type" value="Genomic_DNA"/>
</dbReference>
<dbReference type="GO" id="GO:0006261">
    <property type="term" value="P:DNA-templated DNA replication"/>
    <property type="evidence" value="ECO:0007669"/>
    <property type="project" value="TreeGrafter"/>
</dbReference>
<dbReference type="InterPro" id="IPR050238">
    <property type="entry name" value="DNA_Rep/Repair_Clamp_Loader"/>
</dbReference>
<organism evidence="2">
    <name type="scientific">freshwater metagenome</name>
    <dbReference type="NCBI Taxonomy" id="449393"/>
    <lineage>
        <taxon>unclassified sequences</taxon>
        <taxon>metagenomes</taxon>
        <taxon>ecological metagenomes</taxon>
    </lineage>
</organism>
<dbReference type="InterPro" id="IPR003593">
    <property type="entry name" value="AAA+_ATPase"/>
</dbReference>
<dbReference type="PANTHER" id="PTHR11669:SF8">
    <property type="entry name" value="DNA POLYMERASE III SUBUNIT DELTA"/>
    <property type="match status" value="1"/>
</dbReference>
<accession>A0A6J6C644</accession>
<sequence>MSVFDGLVGQEMAAHELQVAVGDAQLVLGGEAGPAMTHAWLFVGPPGSGRSLAARAFAQALQCKEGGCGRCQDCLDVANRTHPDVVMTEPVGVHYGVEDVRELVAQASGSPIRGRWRVFILEDADRLESQQMDWKPANVLLKAIEEPAPHTVWILCAPSLQDVIATIKSRCRVVSLRTPSASEVTEVLITKYGAEPELAAAAARISQGHIGQARRYVRDEDTRNRHSDVMNLPASLTTLDACIEAAAQFVETADERMKDSVKGRDTQEREDVRQVYGVGARGIEARGVSKALNDLEKTQKRRAKRVRSDAVDLALLDLLSFYRDVLMVQWGADVSLINEEFSAQLHAAAAGASPEITMRRIEEVLRTRATLSGNAAPRLVLEALFATLRDPAVAR</sequence>
<gene>
    <name evidence="2" type="ORF">UFOPK1446_00753</name>
</gene>
<dbReference type="NCBIfam" id="NF005926">
    <property type="entry name" value="PRK07940.1"/>
    <property type="match status" value="1"/>
</dbReference>
<dbReference type="InterPro" id="IPR027417">
    <property type="entry name" value="P-loop_NTPase"/>
</dbReference>
<dbReference type="AlphaFoldDB" id="A0A6J6C644"/>
<evidence type="ECO:0000313" key="2">
    <source>
        <dbReference type="EMBL" id="CAB4546666.1"/>
    </source>
</evidence>
<name>A0A6J6C644_9ZZZZ</name>